<evidence type="ECO:0000313" key="10">
    <source>
        <dbReference type="Proteomes" id="UP000254777"/>
    </source>
</evidence>
<dbReference type="PANTHER" id="PTHR47371:SF3">
    <property type="entry name" value="PHOSPHOGLYCEROL TRANSFERASE I"/>
    <property type="match status" value="1"/>
</dbReference>
<evidence type="ECO:0000256" key="6">
    <source>
        <dbReference type="ARBA" id="ARBA00023136"/>
    </source>
</evidence>
<gene>
    <name evidence="9" type="ORF">NCTC11088_00633</name>
</gene>
<feature type="transmembrane region" description="Helical" evidence="7">
    <location>
        <begin position="107"/>
        <end position="126"/>
    </location>
</feature>
<evidence type="ECO:0000313" key="9">
    <source>
        <dbReference type="EMBL" id="SUB74871.1"/>
    </source>
</evidence>
<evidence type="ECO:0000256" key="2">
    <source>
        <dbReference type="ARBA" id="ARBA00004936"/>
    </source>
</evidence>
<keyword evidence="9" id="KW-0808">Transferase</keyword>
<feature type="transmembrane region" description="Helical" evidence="7">
    <location>
        <begin position="56"/>
        <end position="76"/>
    </location>
</feature>
<dbReference type="EMBL" id="UGTH01000001">
    <property type="protein sequence ID" value="SUB74871.1"/>
    <property type="molecule type" value="Genomic_DNA"/>
</dbReference>
<evidence type="ECO:0000259" key="8">
    <source>
        <dbReference type="Pfam" id="PF00884"/>
    </source>
</evidence>
<dbReference type="Pfam" id="PF00884">
    <property type="entry name" value="Sulfatase"/>
    <property type="match status" value="1"/>
</dbReference>
<dbReference type="AlphaFoldDB" id="A0A379DBC9"/>
<accession>A0A379DBC9</accession>
<keyword evidence="6 7" id="KW-0472">Membrane</keyword>
<proteinExistence type="predicted"/>
<evidence type="ECO:0000256" key="3">
    <source>
        <dbReference type="ARBA" id="ARBA00022475"/>
    </source>
</evidence>
<feature type="transmembrane region" description="Helical" evidence="7">
    <location>
        <begin position="35"/>
        <end position="51"/>
    </location>
</feature>
<comment type="subcellular location">
    <subcellularLocation>
        <location evidence="1">Cell membrane</location>
        <topology evidence="1">Multi-pass membrane protein</topology>
    </subcellularLocation>
</comment>
<evidence type="ECO:0000256" key="4">
    <source>
        <dbReference type="ARBA" id="ARBA00022692"/>
    </source>
</evidence>
<dbReference type="InterPro" id="IPR050448">
    <property type="entry name" value="OpgB/LTA_synthase_biosynth"/>
</dbReference>
<reference evidence="9 10" key="1">
    <citation type="submission" date="2018-06" db="EMBL/GenBank/DDBJ databases">
        <authorList>
            <consortium name="Pathogen Informatics"/>
            <person name="Doyle S."/>
        </authorList>
    </citation>
    <scope>NUCLEOTIDE SEQUENCE [LARGE SCALE GENOMIC DNA]</scope>
    <source>
        <strain evidence="9 10">NCTC11088</strain>
    </source>
</reference>
<dbReference type="Proteomes" id="UP000254777">
    <property type="component" value="Unassembled WGS sequence"/>
</dbReference>
<protein>
    <submittedName>
        <fullName evidence="9">Phosphoglycerol transferase and related proteins, alkaline phosphatase superfamily</fullName>
    </submittedName>
</protein>
<feature type="transmembrane region" description="Helical" evidence="7">
    <location>
        <begin position="133"/>
        <end position="152"/>
    </location>
</feature>
<feature type="domain" description="Sulfatase N-terminal" evidence="8">
    <location>
        <begin position="220"/>
        <end position="484"/>
    </location>
</feature>
<dbReference type="SUPFAM" id="SSF53649">
    <property type="entry name" value="Alkaline phosphatase-like"/>
    <property type="match status" value="1"/>
</dbReference>
<evidence type="ECO:0000256" key="5">
    <source>
        <dbReference type="ARBA" id="ARBA00022989"/>
    </source>
</evidence>
<evidence type="ECO:0000256" key="7">
    <source>
        <dbReference type="SAM" id="Phobius"/>
    </source>
</evidence>
<dbReference type="Gene3D" id="3.40.720.10">
    <property type="entry name" value="Alkaline Phosphatase, subunit A"/>
    <property type="match status" value="1"/>
</dbReference>
<keyword evidence="4 7" id="KW-0812">Transmembrane</keyword>
<dbReference type="CDD" id="cd16015">
    <property type="entry name" value="LTA_synthase"/>
    <property type="match status" value="1"/>
</dbReference>
<organism evidence="9 10">
    <name type="scientific">Peptoniphilus indolicus</name>
    <dbReference type="NCBI Taxonomy" id="33030"/>
    <lineage>
        <taxon>Bacteria</taxon>
        <taxon>Bacillati</taxon>
        <taxon>Bacillota</taxon>
        <taxon>Tissierellia</taxon>
        <taxon>Tissierellales</taxon>
        <taxon>Peptoniphilaceae</taxon>
        <taxon>Peptoniphilus</taxon>
    </lineage>
</organism>
<keyword evidence="3" id="KW-1003">Cell membrane</keyword>
<dbReference type="RefSeq" id="WP_115311998.1">
    <property type="nucleotide sequence ID" value="NZ_UGTH01000001.1"/>
</dbReference>
<dbReference type="GO" id="GO:0005886">
    <property type="term" value="C:plasma membrane"/>
    <property type="evidence" value="ECO:0007669"/>
    <property type="project" value="UniProtKB-SubCell"/>
</dbReference>
<comment type="pathway">
    <text evidence="2">Cell wall biogenesis; lipoteichoic acid biosynthesis.</text>
</comment>
<dbReference type="InterPro" id="IPR000917">
    <property type="entry name" value="Sulfatase_N"/>
</dbReference>
<keyword evidence="5 7" id="KW-1133">Transmembrane helix</keyword>
<evidence type="ECO:0000256" key="1">
    <source>
        <dbReference type="ARBA" id="ARBA00004651"/>
    </source>
</evidence>
<sequence>MTFLILGSIFSTIFSLIISKNNKKIRIVDFFKEPKIVLLNFLPIILCSIILSKIKFVNGAAVVMVAVNTLALIHYYKVQFREEPLYFKDILIFKEAINMSGQYPLKLNGSALLYILSIMVAILMQWYKTEFEISTAMLLISIVCLVAVWYAIKNERVYRSLTIRDMSPYIELESYQSKGFLYPFLHSISDIFEYKFKNYSEKMAVEELSEFEEGKNCDINFLVIMLESFKDFSTVQGNFEFEIDPYEDFKKLKVESLSSGLIVDAFGGGTFTTEMQVLSGFYHLPKFKRNTQTYVNYFKDLGYMTTAHHPYYGGFYNRKQIYKNIGFESFKYYENYFKNFSEKPLRDREFFEKLMEDFEESSKKSKVFSFAVTFQNHGPYTKDIEGEDIIKWKENYNEGLFNYFNNYLRGIKDTSDNLKILTDKLNKIDKPTVMVLFGDHSPTMGENKSLIEMLNIEQNLKTVEGVRNLYETPYLFWANESLRQRIELCGDGRTIEPAFLISELLDKLKIKGNIYSQFLSSYSKEHSVRKDFINLDGQGNFENLGREEKNKFDNVEYYQQLKN</sequence>
<dbReference type="InterPro" id="IPR017850">
    <property type="entry name" value="Alkaline_phosphatase_core_sf"/>
</dbReference>
<name>A0A379DBC9_9FIRM</name>
<dbReference type="PANTHER" id="PTHR47371">
    <property type="entry name" value="LIPOTEICHOIC ACID SYNTHASE"/>
    <property type="match status" value="1"/>
</dbReference>
<dbReference type="GO" id="GO:0016740">
    <property type="term" value="F:transferase activity"/>
    <property type="evidence" value="ECO:0007669"/>
    <property type="project" value="UniProtKB-KW"/>
</dbReference>